<evidence type="ECO:0000256" key="1">
    <source>
        <dbReference type="ARBA" id="ARBA00009199"/>
    </source>
</evidence>
<keyword evidence="5" id="KW-1185">Reference proteome</keyword>
<protein>
    <recommendedName>
        <fullName evidence="3">Amidase domain-containing protein</fullName>
    </recommendedName>
</protein>
<dbReference type="Gene3D" id="3.90.1300.10">
    <property type="entry name" value="Amidase signature (AS) domain"/>
    <property type="match status" value="2"/>
</dbReference>
<evidence type="ECO:0000313" key="5">
    <source>
        <dbReference type="Proteomes" id="UP000297814"/>
    </source>
</evidence>
<sequence length="401" mass="43864">MASRASAGVKKWQDVASEVQKHRDATIAKVEPAIVEIFEKLPRRVISLPRNYLSPEEITITETLIEELLAPLATGKLSSLAVTKTFLRRAAIAQKLRIAFQVNCVYELLPGRAVARAKELDEHLAKIGPIGPLHGLPISVKEHIGMKDLDNTCGLVGWVGRKNHDDANILKILLATGAVLYVRINEPQGLVTLTPGGSSGGESALQALAGSLLVIGSDIVGGSIRSPAVQCGLYGLHPTTFRLPLVGLAAPSIDLFMKVALHSKPCTKLYAYDGGKLFADTLALSGEADLPLTNYPLKDSSGVQNLTHQEGYTSIWKLLDYPNIVFPVTKVNPDIDFKDVNYKPRNDLDQWYHDHPSVEEHIYAPIGLQLVAKKLEDEKVVDVMRFIKEKIGVPFVDCFQD</sequence>
<comment type="similarity">
    <text evidence="1">Belongs to the amidase family.</text>
</comment>
<gene>
    <name evidence="4" type="ORF">BHYA_0062g00460</name>
</gene>
<organism evidence="4 5">
    <name type="scientific">Botrytis hyacinthi</name>
    <dbReference type="NCBI Taxonomy" id="278943"/>
    <lineage>
        <taxon>Eukaryota</taxon>
        <taxon>Fungi</taxon>
        <taxon>Dikarya</taxon>
        <taxon>Ascomycota</taxon>
        <taxon>Pezizomycotina</taxon>
        <taxon>Leotiomycetes</taxon>
        <taxon>Helotiales</taxon>
        <taxon>Sclerotiniaceae</taxon>
        <taxon>Botrytis</taxon>
    </lineage>
</organism>
<proteinExistence type="inferred from homology"/>
<accession>A0A4Z1H0R4</accession>
<feature type="domain" description="Amidase" evidence="3">
    <location>
        <begin position="82"/>
        <end position="191"/>
    </location>
</feature>
<dbReference type="GO" id="GO:0016787">
    <property type="term" value="F:hydrolase activity"/>
    <property type="evidence" value="ECO:0007669"/>
    <property type="project" value="UniProtKB-KW"/>
</dbReference>
<keyword evidence="2" id="KW-0378">Hydrolase</keyword>
<comment type="caution">
    <text evidence="4">The sequence shown here is derived from an EMBL/GenBank/DDBJ whole genome shotgun (WGS) entry which is preliminary data.</text>
</comment>
<evidence type="ECO:0000259" key="3">
    <source>
        <dbReference type="Pfam" id="PF01425"/>
    </source>
</evidence>
<dbReference type="InterPro" id="IPR023631">
    <property type="entry name" value="Amidase_dom"/>
</dbReference>
<dbReference type="Proteomes" id="UP000297814">
    <property type="component" value="Unassembled WGS sequence"/>
</dbReference>
<dbReference type="Pfam" id="PF01425">
    <property type="entry name" value="Amidase"/>
    <property type="match status" value="2"/>
</dbReference>
<dbReference type="EMBL" id="PQXK01000062">
    <property type="protein sequence ID" value="TGO39043.1"/>
    <property type="molecule type" value="Genomic_DNA"/>
</dbReference>
<dbReference type="PANTHER" id="PTHR46072">
    <property type="entry name" value="AMIDASE-RELATED-RELATED"/>
    <property type="match status" value="1"/>
</dbReference>
<evidence type="ECO:0000313" key="4">
    <source>
        <dbReference type="EMBL" id="TGO39043.1"/>
    </source>
</evidence>
<dbReference type="SUPFAM" id="SSF75304">
    <property type="entry name" value="Amidase signature (AS) enzymes"/>
    <property type="match status" value="1"/>
</dbReference>
<evidence type="ECO:0000256" key="2">
    <source>
        <dbReference type="ARBA" id="ARBA00022801"/>
    </source>
</evidence>
<feature type="domain" description="Amidase" evidence="3">
    <location>
        <begin position="192"/>
        <end position="249"/>
    </location>
</feature>
<dbReference type="AlphaFoldDB" id="A0A4Z1H0R4"/>
<dbReference type="PANTHER" id="PTHR46072:SF4">
    <property type="entry name" value="AMIDASE C550.07-RELATED"/>
    <property type="match status" value="1"/>
</dbReference>
<name>A0A4Z1H0R4_9HELO</name>
<reference evidence="4 5" key="1">
    <citation type="submission" date="2017-12" db="EMBL/GenBank/DDBJ databases">
        <title>Comparative genomics of Botrytis spp.</title>
        <authorList>
            <person name="Valero-Jimenez C.A."/>
            <person name="Tapia P."/>
            <person name="Veloso J."/>
            <person name="Silva-Moreno E."/>
            <person name="Staats M."/>
            <person name="Valdes J.H."/>
            <person name="Van Kan J.A.L."/>
        </authorList>
    </citation>
    <scope>NUCLEOTIDE SEQUENCE [LARGE SCALE GENOMIC DNA]</scope>
    <source>
        <strain evidence="4 5">Bh0001</strain>
    </source>
</reference>
<dbReference type="InterPro" id="IPR036928">
    <property type="entry name" value="AS_sf"/>
</dbReference>